<dbReference type="Proteomes" id="UP000419138">
    <property type="component" value="Unassembled WGS sequence"/>
</dbReference>
<feature type="compositionally biased region" description="Acidic residues" evidence="1">
    <location>
        <begin position="1"/>
        <end position="12"/>
    </location>
</feature>
<accession>A0A646KL16</accession>
<dbReference type="EMBL" id="VCLA01000159">
    <property type="protein sequence ID" value="MQT02905.1"/>
    <property type="molecule type" value="Genomic_DNA"/>
</dbReference>
<evidence type="ECO:0000313" key="3">
    <source>
        <dbReference type="Proteomes" id="UP000419138"/>
    </source>
</evidence>
<feature type="compositionally biased region" description="Basic residues" evidence="1">
    <location>
        <begin position="17"/>
        <end position="29"/>
    </location>
</feature>
<name>A0A646KL16_STRJU</name>
<protein>
    <submittedName>
        <fullName evidence="2">Uncharacterized protein</fullName>
    </submittedName>
</protein>
<reference evidence="2 3" key="1">
    <citation type="submission" date="2019-05" db="EMBL/GenBank/DDBJ databases">
        <title>Comparative genomics and metabolomics analyses of clavulanic acid producing Streptomyces species provides insight into specialized metabolism and evolution of beta-lactam biosynthetic gene clusters.</title>
        <authorList>
            <person name="Moore M.A."/>
            <person name="Cruz-Morales P."/>
            <person name="Barona Gomez F."/>
            <person name="Kapil T."/>
        </authorList>
    </citation>
    <scope>NUCLEOTIDE SEQUENCE [LARGE SCALE GENOMIC DNA]</scope>
    <source>
        <strain evidence="2 3">NRRL 5741</strain>
    </source>
</reference>
<dbReference type="OrthoDB" id="4337486at2"/>
<evidence type="ECO:0000313" key="2">
    <source>
        <dbReference type="EMBL" id="MQT02905.1"/>
    </source>
</evidence>
<proteinExistence type="predicted"/>
<feature type="region of interest" description="Disordered" evidence="1">
    <location>
        <begin position="1"/>
        <end position="90"/>
    </location>
</feature>
<organism evidence="2 3">
    <name type="scientific">Streptomyces jumonjinensis</name>
    <dbReference type="NCBI Taxonomy" id="1945"/>
    <lineage>
        <taxon>Bacteria</taxon>
        <taxon>Bacillati</taxon>
        <taxon>Actinomycetota</taxon>
        <taxon>Actinomycetes</taxon>
        <taxon>Kitasatosporales</taxon>
        <taxon>Streptomycetaceae</taxon>
        <taxon>Streptomyces</taxon>
    </lineage>
</organism>
<evidence type="ECO:0000256" key="1">
    <source>
        <dbReference type="SAM" id="MobiDB-lite"/>
    </source>
</evidence>
<gene>
    <name evidence="2" type="ORF">FF041_22760</name>
</gene>
<keyword evidence="3" id="KW-1185">Reference proteome</keyword>
<comment type="caution">
    <text evidence="2">The sequence shown here is derived from an EMBL/GenBank/DDBJ whole genome shotgun (WGS) entry which is preliminary data.</text>
</comment>
<feature type="region of interest" description="Disordered" evidence="1">
    <location>
        <begin position="128"/>
        <end position="150"/>
    </location>
</feature>
<sequence length="150" mass="17398">MAPDGLDDLDQEAEGRRQRRAAPSRRSRPPKSDEERRQERERLDEERRERERREREANESKPEPVPEPTPVPAGKKRDRPPSIPFYPDPENEEFLWTVAEAATARREKIPATAVLRLAMRRLSQQMTPSEIVRELSGPVQTGGKMGRPRR</sequence>
<feature type="compositionally biased region" description="Basic and acidic residues" evidence="1">
    <location>
        <begin position="30"/>
        <end position="64"/>
    </location>
</feature>
<dbReference type="AlphaFoldDB" id="A0A646KL16"/>
<dbReference type="RefSeq" id="WP_153524493.1">
    <property type="nucleotide sequence ID" value="NZ_JBEPDZ010000057.1"/>
</dbReference>